<name>A0AA87ZM03_FICCA</name>
<sequence>MAENGGQWRVKNDYGGEGCVTLDSEKEKRSCNLRGC</sequence>
<evidence type="ECO:0000313" key="1">
    <source>
        <dbReference type="EMBL" id="GMN39539.1"/>
    </source>
</evidence>
<reference evidence="1" key="1">
    <citation type="submission" date="2023-07" db="EMBL/GenBank/DDBJ databases">
        <title>draft genome sequence of fig (Ficus carica).</title>
        <authorList>
            <person name="Takahashi T."/>
            <person name="Nishimura K."/>
        </authorList>
    </citation>
    <scope>NUCLEOTIDE SEQUENCE</scope>
</reference>
<keyword evidence="2" id="KW-1185">Reference proteome</keyword>
<comment type="caution">
    <text evidence="1">The sequence shown here is derived from an EMBL/GenBank/DDBJ whole genome shotgun (WGS) entry which is preliminary data.</text>
</comment>
<gene>
    <name evidence="1" type="ORF">TIFTF001_008765</name>
</gene>
<dbReference type="EMBL" id="BTGU01000009">
    <property type="protein sequence ID" value="GMN39539.1"/>
    <property type="molecule type" value="Genomic_DNA"/>
</dbReference>
<dbReference type="AlphaFoldDB" id="A0AA87ZM03"/>
<proteinExistence type="predicted"/>
<protein>
    <submittedName>
        <fullName evidence="1">Uncharacterized protein</fullName>
    </submittedName>
</protein>
<dbReference type="Proteomes" id="UP001187192">
    <property type="component" value="Unassembled WGS sequence"/>
</dbReference>
<accession>A0AA87ZM03</accession>
<evidence type="ECO:0000313" key="2">
    <source>
        <dbReference type="Proteomes" id="UP001187192"/>
    </source>
</evidence>
<organism evidence="1 2">
    <name type="scientific">Ficus carica</name>
    <name type="common">Common fig</name>
    <dbReference type="NCBI Taxonomy" id="3494"/>
    <lineage>
        <taxon>Eukaryota</taxon>
        <taxon>Viridiplantae</taxon>
        <taxon>Streptophyta</taxon>
        <taxon>Embryophyta</taxon>
        <taxon>Tracheophyta</taxon>
        <taxon>Spermatophyta</taxon>
        <taxon>Magnoliopsida</taxon>
        <taxon>eudicotyledons</taxon>
        <taxon>Gunneridae</taxon>
        <taxon>Pentapetalae</taxon>
        <taxon>rosids</taxon>
        <taxon>fabids</taxon>
        <taxon>Rosales</taxon>
        <taxon>Moraceae</taxon>
        <taxon>Ficeae</taxon>
        <taxon>Ficus</taxon>
    </lineage>
</organism>